<reference evidence="7" key="1">
    <citation type="journal article" date="2019" name="Int. J. Syst. Evol. Microbiol.">
        <title>The Global Catalogue of Microorganisms (GCM) 10K type strain sequencing project: providing services to taxonomists for standard genome sequencing and annotation.</title>
        <authorList>
            <consortium name="The Broad Institute Genomics Platform"/>
            <consortium name="The Broad Institute Genome Sequencing Center for Infectious Disease"/>
            <person name="Wu L."/>
            <person name="Ma J."/>
        </authorList>
    </citation>
    <scope>NUCLEOTIDE SEQUENCE [LARGE SCALE GENOMIC DNA]</scope>
    <source>
        <strain evidence="7">JCM 17906</strain>
    </source>
</reference>
<keyword evidence="3" id="KW-0520">NAD</keyword>
<dbReference type="InterPro" id="IPR015815">
    <property type="entry name" value="HIBADH-related"/>
</dbReference>
<name>A0ABP8RPH0_9PSEU</name>
<evidence type="ECO:0000259" key="5">
    <source>
        <dbReference type="Pfam" id="PF14833"/>
    </source>
</evidence>
<comment type="caution">
    <text evidence="6">The sequence shown here is derived from an EMBL/GenBank/DDBJ whole genome shotgun (WGS) entry which is preliminary data.</text>
</comment>
<dbReference type="Pfam" id="PF03446">
    <property type="entry name" value="NAD_binding_2"/>
    <property type="match status" value="1"/>
</dbReference>
<accession>A0ABP8RPH0</accession>
<dbReference type="InterPro" id="IPR036291">
    <property type="entry name" value="NAD(P)-bd_dom_sf"/>
</dbReference>
<gene>
    <name evidence="6" type="ORF">GCM10023175_21370</name>
</gene>
<dbReference type="InterPro" id="IPR013328">
    <property type="entry name" value="6PGD_dom2"/>
</dbReference>
<dbReference type="Pfam" id="PF14833">
    <property type="entry name" value="NAD_binding_11"/>
    <property type="match status" value="1"/>
</dbReference>
<comment type="similarity">
    <text evidence="1">Belongs to the HIBADH-related family.</text>
</comment>
<proteinExistence type="inferred from homology"/>
<dbReference type="PIRSF" id="PIRSF000103">
    <property type="entry name" value="HIBADH"/>
    <property type="match status" value="1"/>
</dbReference>
<protein>
    <submittedName>
        <fullName evidence="6">NAD(P)-dependent oxidoreductase</fullName>
    </submittedName>
</protein>
<dbReference type="Gene3D" id="3.40.50.720">
    <property type="entry name" value="NAD(P)-binding Rossmann-like Domain"/>
    <property type="match status" value="1"/>
</dbReference>
<dbReference type="InterPro" id="IPR006115">
    <property type="entry name" value="6PGDH_NADP-bd"/>
</dbReference>
<dbReference type="Gene3D" id="1.10.1040.10">
    <property type="entry name" value="N-(1-d-carboxylethyl)-l-norvaline Dehydrogenase, domain 2"/>
    <property type="match status" value="1"/>
</dbReference>
<evidence type="ECO:0000259" key="4">
    <source>
        <dbReference type="Pfam" id="PF03446"/>
    </source>
</evidence>
<feature type="domain" description="3-hydroxyisobutyrate dehydrogenase-like NAD-binding" evidence="5">
    <location>
        <begin position="163"/>
        <end position="284"/>
    </location>
</feature>
<dbReference type="InterPro" id="IPR029154">
    <property type="entry name" value="HIBADH-like_NADP-bd"/>
</dbReference>
<evidence type="ECO:0000256" key="2">
    <source>
        <dbReference type="ARBA" id="ARBA00023002"/>
    </source>
</evidence>
<dbReference type="RefSeq" id="WP_345415374.1">
    <property type="nucleotide sequence ID" value="NZ_BAABGT010000028.1"/>
</dbReference>
<evidence type="ECO:0000313" key="7">
    <source>
        <dbReference type="Proteomes" id="UP001501598"/>
    </source>
</evidence>
<sequence length="291" mass="29524">MSDSVIALVGLGNMGHPMGVRLLGAGRDVVGVDPDERARDRFAGVGGRVAPAMGEVAADVLVLLLPNSDVVESVIGEATDAGVLRPGSLVVDMSSSDPERTRALADRLAGARVDVVDAPVSGGVGGARRGALTVMVGGEADTVAAARPILDVFGTVRHVGLVGAGHAVKALNNLVSATHLWITSEAVTLAGRYGVTAEGVLEVLNGSSGRSGSSEAKWPNFILPGTFDSGFTAGLMLKDIRTATGLAAAAGLPSELGRVVEALWDRAIADLPAGADHTEIARWLADRAATS</sequence>
<dbReference type="Proteomes" id="UP001501598">
    <property type="component" value="Unassembled WGS sequence"/>
</dbReference>
<evidence type="ECO:0000256" key="1">
    <source>
        <dbReference type="ARBA" id="ARBA00009080"/>
    </source>
</evidence>
<dbReference type="SUPFAM" id="SSF48179">
    <property type="entry name" value="6-phosphogluconate dehydrogenase C-terminal domain-like"/>
    <property type="match status" value="1"/>
</dbReference>
<dbReference type="SUPFAM" id="SSF51735">
    <property type="entry name" value="NAD(P)-binding Rossmann-fold domains"/>
    <property type="match status" value="1"/>
</dbReference>
<dbReference type="EMBL" id="BAABGT010000028">
    <property type="protein sequence ID" value="GAA4543956.1"/>
    <property type="molecule type" value="Genomic_DNA"/>
</dbReference>
<organism evidence="6 7">
    <name type="scientific">Pseudonocardia xishanensis</name>
    <dbReference type="NCBI Taxonomy" id="630995"/>
    <lineage>
        <taxon>Bacteria</taxon>
        <taxon>Bacillati</taxon>
        <taxon>Actinomycetota</taxon>
        <taxon>Actinomycetes</taxon>
        <taxon>Pseudonocardiales</taxon>
        <taxon>Pseudonocardiaceae</taxon>
        <taxon>Pseudonocardia</taxon>
    </lineage>
</organism>
<keyword evidence="7" id="KW-1185">Reference proteome</keyword>
<dbReference type="PANTHER" id="PTHR22981">
    <property type="entry name" value="3-HYDROXYISOBUTYRATE DEHYDROGENASE-RELATED"/>
    <property type="match status" value="1"/>
</dbReference>
<dbReference type="InterPro" id="IPR008927">
    <property type="entry name" value="6-PGluconate_DH-like_C_sf"/>
</dbReference>
<dbReference type="PANTHER" id="PTHR22981:SF7">
    <property type="entry name" value="3-HYDROXYISOBUTYRATE DEHYDROGENASE, MITOCHONDRIAL"/>
    <property type="match status" value="1"/>
</dbReference>
<evidence type="ECO:0000256" key="3">
    <source>
        <dbReference type="ARBA" id="ARBA00023027"/>
    </source>
</evidence>
<evidence type="ECO:0000313" key="6">
    <source>
        <dbReference type="EMBL" id="GAA4543956.1"/>
    </source>
</evidence>
<feature type="domain" description="6-phosphogluconate dehydrogenase NADP-binding" evidence="4">
    <location>
        <begin position="6"/>
        <end position="155"/>
    </location>
</feature>
<keyword evidence="2" id="KW-0560">Oxidoreductase</keyword>